<evidence type="ECO:0000259" key="2">
    <source>
        <dbReference type="Pfam" id="PF14346"/>
    </source>
</evidence>
<evidence type="ECO:0000313" key="4">
    <source>
        <dbReference type="Proteomes" id="UP000050317"/>
    </source>
</evidence>
<proteinExistence type="predicted"/>
<comment type="caution">
    <text evidence="3">The sequence shown here is derived from an EMBL/GenBank/DDBJ whole genome shotgun (WGS) entry which is preliminary data.</text>
</comment>
<reference evidence="3 4" key="1">
    <citation type="submission" date="2015-09" db="EMBL/GenBank/DDBJ databases">
        <title>Genome announcement of multiple Pseudomonas syringae strains.</title>
        <authorList>
            <person name="Thakur S."/>
            <person name="Wang P.W."/>
            <person name="Gong Y."/>
            <person name="Weir B.S."/>
            <person name="Guttman D.S."/>
        </authorList>
    </citation>
    <scope>NUCLEOTIDE SEQUENCE [LARGE SCALE GENOMIC DNA]</scope>
    <source>
        <strain evidence="3 4">ICMP3963</strain>
    </source>
</reference>
<dbReference type="Proteomes" id="UP000050317">
    <property type="component" value="Unassembled WGS sequence"/>
</dbReference>
<organism evidence="3 4">
    <name type="scientific">Pseudomonas syringae pv. viburni</name>
    <dbReference type="NCBI Taxonomy" id="251703"/>
    <lineage>
        <taxon>Bacteria</taxon>
        <taxon>Pseudomonadati</taxon>
        <taxon>Pseudomonadota</taxon>
        <taxon>Gammaproteobacteria</taxon>
        <taxon>Pseudomonadales</taxon>
        <taxon>Pseudomonadaceae</taxon>
        <taxon>Pseudomonas</taxon>
    </lineage>
</organism>
<keyword evidence="1" id="KW-0175">Coiled coil</keyword>
<dbReference type="InterPro" id="IPR025511">
    <property type="entry name" value="DUF4398"/>
</dbReference>
<protein>
    <recommendedName>
        <fullName evidence="2">DUF4398 domain-containing protein</fullName>
    </recommendedName>
</protein>
<name>A0A0Q0J5L5_9PSED</name>
<dbReference type="EMBL" id="LJRR01000442">
    <property type="protein sequence ID" value="KPZ09123.1"/>
    <property type="molecule type" value="Genomic_DNA"/>
</dbReference>
<accession>A0A0Q0J5L5</accession>
<dbReference type="Gene3D" id="1.20.1270.390">
    <property type="match status" value="1"/>
</dbReference>
<feature type="coiled-coil region" evidence="1">
    <location>
        <begin position="131"/>
        <end position="174"/>
    </location>
</feature>
<evidence type="ECO:0000313" key="3">
    <source>
        <dbReference type="EMBL" id="KPZ09123.1"/>
    </source>
</evidence>
<feature type="domain" description="DUF4398" evidence="2">
    <location>
        <begin position="88"/>
        <end position="164"/>
    </location>
</feature>
<evidence type="ECO:0000256" key="1">
    <source>
        <dbReference type="SAM" id="Coils"/>
    </source>
</evidence>
<gene>
    <name evidence="3" type="ORF">ALO40_04664</name>
</gene>
<dbReference type="AlphaFoldDB" id="A0A0Q0J5L5"/>
<sequence>MQKPRRSEPLTITGKPERQQALYDLMPGLDATTVMDNHVRSHTMELITMNTLTAKTKFQGLRGLKLAALAIGSTFILAGCAGNPPSEQYAVSQSAVNSAVSAGGTEFAAVEMKSAQDKLKAADLAMQDHKYDEARKLAEQAEWDARVAERKSQAAKANKAVQDARQGVNELREEGLRQVQ</sequence>
<dbReference type="Pfam" id="PF14346">
    <property type="entry name" value="DUF4398"/>
    <property type="match status" value="1"/>
</dbReference>
<dbReference type="PATRIC" id="fig|251703.9.peg.207"/>